<dbReference type="Proteomes" id="UP000301475">
    <property type="component" value="Chromosome"/>
</dbReference>
<feature type="transmembrane region" description="Helical" evidence="24">
    <location>
        <begin position="174"/>
        <end position="196"/>
    </location>
</feature>
<comment type="subcellular location">
    <subcellularLocation>
        <location evidence="2">Cell membrane</location>
        <topology evidence="2">Multi-pass membrane protein</topology>
    </subcellularLocation>
</comment>
<dbReference type="EMBL" id="CP039381">
    <property type="protein sequence ID" value="QCT07884.1"/>
    <property type="molecule type" value="Genomic_DNA"/>
</dbReference>
<evidence type="ECO:0000256" key="8">
    <source>
        <dbReference type="ARBA" id="ARBA00022475"/>
    </source>
</evidence>
<name>A0A4P8XZD4_9FIRM</name>
<keyword evidence="12" id="KW-0548">Nucleotidyltransferase</keyword>
<evidence type="ECO:0000256" key="23">
    <source>
        <dbReference type="ARBA" id="ARBA00033406"/>
    </source>
</evidence>
<keyword evidence="9" id="KW-0444">Lipid biosynthesis</keyword>
<evidence type="ECO:0000256" key="24">
    <source>
        <dbReference type="SAM" id="Phobius"/>
    </source>
</evidence>
<feature type="transmembrane region" description="Helical" evidence="24">
    <location>
        <begin position="251"/>
        <end position="271"/>
    </location>
</feature>
<comment type="similarity">
    <text evidence="5">Belongs to the CDS family.</text>
</comment>
<evidence type="ECO:0000256" key="6">
    <source>
        <dbReference type="ARBA" id="ARBA00012487"/>
    </source>
</evidence>
<keyword evidence="8" id="KW-1003">Cell membrane</keyword>
<keyword evidence="17" id="KW-1208">Phospholipid metabolism</keyword>
<comment type="catalytic activity">
    <reaction evidence="1">
        <text>a 1,2-diacyl-sn-glycero-3-phosphate + CTP + H(+) = a CDP-1,2-diacyl-sn-glycerol + diphosphate</text>
        <dbReference type="Rhea" id="RHEA:16229"/>
        <dbReference type="ChEBI" id="CHEBI:15378"/>
        <dbReference type="ChEBI" id="CHEBI:33019"/>
        <dbReference type="ChEBI" id="CHEBI:37563"/>
        <dbReference type="ChEBI" id="CHEBI:58332"/>
        <dbReference type="ChEBI" id="CHEBI:58608"/>
        <dbReference type="EC" id="2.7.7.41"/>
    </reaction>
</comment>
<dbReference type="Pfam" id="PF01148">
    <property type="entry name" value="CTP_transf_1"/>
    <property type="match status" value="1"/>
</dbReference>
<evidence type="ECO:0000256" key="22">
    <source>
        <dbReference type="ARBA" id="ARBA00032743"/>
    </source>
</evidence>
<organism evidence="25 26">
    <name type="scientific">Ruminococcus bovis</name>
    <dbReference type="NCBI Taxonomy" id="2564099"/>
    <lineage>
        <taxon>Bacteria</taxon>
        <taxon>Bacillati</taxon>
        <taxon>Bacillota</taxon>
        <taxon>Clostridia</taxon>
        <taxon>Eubacteriales</taxon>
        <taxon>Oscillospiraceae</taxon>
        <taxon>Ruminococcus</taxon>
    </lineage>
</organism>
<evidence type="ECO:0000256" key="21">
    <source>
        <dbReference type="ARBA" id="ARBA00032396"/>
    </source>
</evidence>
<evidence type="ECO:0000256" key="11">
    <source>
        <dbReference type="ARBA" id="ARBA00022692"/>
    </source>
</evidence>
<dbReference type="GO" id="GO:0016024">
    <property type="term" value="P:CDP-diacylglycerol biosynthetic process"/>
    <property type="evidence" value="ECO:0007669"/>
    <property type="project" value="TreeGrafter"/>
</dbReference>
<keyword evidence="14" id="KW-0443">Lipid metabolism</keyword>
<keyword evidence="15 24" id="KW-0472">Membrane</keyword>
<keyword evidence="16" id="KW-0594">Phospholipid biosynthesis</keyword>
<dbReference type="KEGG" id="ruj:E5Z56_11195"/>
<dbReference type="EC" id="2.7.7.41" evidence="6"/>
<keyword evidence="13 24" id="KW-1133">Transmembrane helix</keyword>
<feature type="transmembrane region" description="Helical" evidence="24">
    <location>
        <begin position="130"/>
        <end position="153"/>
    </location>
</feature>
<reference evidence="25 26" key="1">
    <citation type="submission" date="2019-04" db="EMBL/GenBank/DDBJ databases">
        <authorList>
            <person name="Embree M."/>
            <person name="Gaffney J.R."/>
        </authorList>
    </citation>
    <scope>NUCLEOTIDE SEQUENCE [LARGE SCALE GENOMIC DNA]</scope>
    <source>
        <strain evidence="25 26">JE7A12</strain>
    </source>
</reference>
<evidence type="ECO:0000256" key="5">
    <source>
        <dbReference type="ARBA" id="ARBA00010185"/>
    </source>
</evidence>
<sequence>MKTRLITAGVGISIAIVVLLLSQFVSPLFTTIILSLLTALMVSEVLTAKKLLKEYRISLLSIAFGFAMPMVSFTRFNFLPFFIYLIAMLCMMVFFHHEVRLGDIAYAFFTTVLITTGMGATTYLTTLFDIYTAFYAVLIMGVPWIADAGAYFAGVKYGKHKLCPEISPKKTIEGAAGGVLSGILSAVIIGLIFNFIFGYDYINYWALIIIGLVNTPLSMLGDLSFSIIKRTLGIKDYGSIMPGHGGMLDRFDSVIVTAPFVYVVTLFTVIIM</sequence>
<dbReference type="GO" id="GO:0004605">
    <property type="term" value="F:phosphatidate cytidylyltransferase activity"/>
    <property type="evidence" value="ECO:0007669"/>
    <property type="project" value="UniProtKB-EC"/>
</dbReference>
<evidence type="ECO:0000256" key="13">
    <source>
        <dbReference type="ARBA" id="ARBA00022989"/>
    </source>
</evidence>
<dbReference type="PANTHER" id="PTHR46382:SF1">
    <property type="entry name" value="PHOSPHATIDATE CYTIDYLYLTRANSFERASE"/>
    <property type="match status" value="1"/>
</dbReference>
<evidence type="ECO:0000256" key="20">
    <source>
        <dbReference type="ARBA" id="ARBA00032253"/>
    </source>
</evidence>
<comment type="pathway">
    <text evidence="3">Phospholipid metabolism; CDP-diacylglycerol biosynthesis; CDP-diacylglycerol from sn-glycerol 3-phosphate: step 3/3.</text>
</comment>
<accession>A0A4P8XZD4</accession>
<feature type="transmembrane region" description="Helical" evidence="24">
    <location>
        <begin position="78"/>
        <end position="97"/>
    </location>
</feature>
<keyword evidence="26" id="KW-1185">Reference proteome</keyword>
<dbReference type="GO" id="GO:0005886">
    <property type="term" value="C:plasma membrane"/>
    <property type="evidence" value="ECO:0007669"/>
    <property type="project" value="UniProtKB-SubCell"/>
</dbReference>
<feature type="transmembrane region" description="Helical" evidence="24">
    <location>
        <begin position="202"/>
        <end position="220"/>
    </location>
</feature>
<dbReference type="PANTHER" id="PTHR46382">
    <property type="entry name" value="PHOSPHATIDATE CYTIDYLYLTRANSFERASE"/>
    <property type="match status" value="1"/>
</dbReference>
<evidence type="ECO:0000256" key="15">
    <source>
        <dbReference type="ARBA" id="ARBA00023136"/>
    </source>
</evidence>
<evidence type="ECO:0000256" key="4">
    <source>
        <dbReference type="ARBA" id="ARBA00005189"/>
    </source>
</evidence>
<evidence type="ECO:0000256" key="3">
    <source>
        <dbReference type="ARBA" id="ARBA00005119"/>
    </source>
</evidence>
<evidence type="ECO:0000313" key="25">
    <source>
        <dbReference type="EMBL" id="QCT07884.1"/>
    </source>
</evidence>
<evidence type="ECO:0000256" key="19">
    <source>
        <dbReference type="ARBA" id="ARBA00031825"/>
    </source>
</evidence>
<evidence type="ECO:0000256" key="17">
    <source>
        <dbReference type="ARBA" id="ARBA00023264"/>
    </source>
</evidence>
<protein>
    <recommendedName>
        <fullName evidence="7">Phosphatidate cytidylyltransferase</fullName>
        <ecNumber evidence="6">2.7.7.41</ecNumber>
    </recommendedName>
    <alternativeName>
        <fullName evidence="20">CDP-DAG synthase</fullName>
    </alternativeName>
    <alternativeName>
        <fullName evidence="22">CDP-DG synthase</fullName>
    </alternativeName>
    <alternativeName>
        <fullName evidence="18">CDP-diacylglycerol synthase</fullName>
    </alternativeName>
    <alternativeName>
        <fullName evidence="21">CDP-diglyceride pyrophosphorylase</fullName>
    </alternativeName>
    <alternativeName>
        <fullName evidence="23">CDP-diglyceride synthase</fullName>
    </alternativeName>
    <alternativeName>
        <fullName evidence="19">CTP:phosphatidate cytidylyltransferase</fullName>
    </alternativeName>
</protein>
<evidence type="ECO:0000256" key="14">
    <source>
        <dbReference type="ARBA" id="ARBA00023098"/>
    </source>
</evidence>
<evidence type="ECO:0000256" key="9">
    <source>
        <dbReference type="ARBA" id="ARBA00022516"/>
    </source>
</evidence>
<evidence type="ECO:0000256" key="10">
    <source>
        <dbReference type="ARBA" id="ARBA00022679"/>
    </source>
</evidence>
<dbReference type="OrthoDB" id="9799199at2"/>
<feature type="transmembrane region" description="Helical" evidence="24">
    <location>
        <begin position="5"/>
        <end position="22"/>
    </location>
</feature>
<proteinExistence type="inferred from homology"/>
<evidence type="ECO:0000256" key="16">
    <source>
        <dbReference type="ARBA" id="ARBA00023209"/>
    </source>
</evidence>
<evidence type="ECO:0000256" key="18">
    <source>
        <dbReference type="ARBA" id="ARBA00029893"/>
    </source>
</evidence>
<keyword evidence="11 24" id="KW-0812">Transmembrane</keyword>
<evidence type="ECO:0000256" key="2">
    <source>
        <dbReference type="ARBA" id="ARBA00004651"/>
    </source>
</evidence>
<evidence type="ECO:0000256" key="12">
    <source>
        <dbReference type="ARBA" id="ARBA00022695"/>
    </source>
</evidence>
<dbReference type="RefSeq" id="WP_138157861.1">
    <property type="nucleotide sequence ID" value="NZ_CP039381.1"/>
</dbReference>
<gene>
    <name evidence="25" type="ORF">E5Z56_11195</name>
</gene>
<evidence type="ECO:0000256" key="1">
    <source>
        <dbReference type="ARBA" id="ARBA00001698"/>
    </source>
</evidence>
<comment type="pathway">
    <text evidence="4">Lipid metabolism.</text>
</comment>
<evidence type="ECO:0000313" key="26">
    <source>
        <dbReference type="Proteomes" id="UP000301475"/>
    </source>
</evidence>
<feature type="transmembrane region" description="Helical" evidence="24">
    <location>
        <begin position="104"/>
        <end position="124"/>
    </location>
</feature>
<feature type="transmembrane region" description="Helical" evidence="24">
    <location>
        <begin position="28"/>
        <end position="48"/>
    </location>
</feature>
<keyword evidence="10" id="KW-0808">Transferase</keyword>
<dbReference type="AlphaFoldDB" id="A0A4P8XZD4"/>
<evidence type="ECO:0000256" key="7">
    <source>
        <dbReference type="ARBA" id="ARBA00019373"/>
    </source>
</evidence>